<dbReference type="OrthoDB" id="5226580at2759"/>
<dbReference type="SUPFAM" id="SSF57701">
    <property type="entry name" value="Zn2/Cys6 DNA-binding domain"/>
    <property type="match status" value="1"/>
</dbReference>
<dbReference type="AlphaFoldDB" id="A0A1L9R7D8"/>
<keyword evidence="2" id="KW-0238">DNA-binding</keyword>
<dbReference type="PROSITE" id="PS50048">
    <property type="entry name" value="ZN2_CY6_FUNGAL_2"/>
    <property type="match status" value="1"/>
</dbReference>
<dbReference type="PROSITE" id="PS00463">
    <property type="entry name" value="ZN2_CY6_FUNGAL_1"/>
    <property type="match status" value="1"/>
</dbReference>
<evidence type="ECO:0000313" key="6">
    <source>
        <dbReference type="EMBL" id="OJJ30830.1"/>
    </source>
</evidence>
<dbReference type="PANTHER" id="PTHR47657">
    <property type="entry name" value="STEROL REGULATORY ELEMENT-BINDING PROTEIN ECM22"/>
    <property type="match status" value="1"/>
</dbReference>
<dbReference type="VEuPathDB" id="FungiDB:ASPWEDRAFT_62241"/>
<dbReference type="CDD" id="cd00067">
    <property type="entry name" value="GAL4"/>
    <property type="match status" value="1"/>
</dbReference>
<dbReference type="Gene3D" id="4.10.240.10">
    <property type="entry name" value="Zn(2)-C6 fungal-type DNA-binding domain"/>
    <property type="match status" value="1"/>
</dbReference>
<feature type="domain" description="Zn(2)-C6 fungal-type" evidence="5">
    <location>
        <begin position="19"/>
        <end position="49"/>
    </location>
</feature>
<keyword evidence="4" id="KW-0539">Nucleus</keyword>
<dbReference type="Proteomes" id="UP000184383">
    <property type="component" value="Unassembled WGS sequence"/>
</dbReference>
<dbReference type="GeneID" id="63754473"/>
<proteinExistence type="predicted"/>
<keyword evidence="3" id="KW-0804">Transcription</keyword>
<dbReference type="SMART" id="SM00066">
    <property type="entry name" value="GAL4"/>
    <property type="match status" value="1"/>
</dbReference>
<dbReference type="EMBL" id="KV878216">
    <property type="protein sequence ID" value="OJJ30830.1"/>
    <property type="molecule type" value="Genomic_DNA"/>
</dbReference>
<dbReference type="InterPro" id="IPR001138">
    <property type="entry name" value="Zn2Cys6_DnaBD"/>
</dbReference>
<protein>
    <recommendedName>
        <fullName evidence="5">Zn(2)-C6 fungal-type domain-containing protein</fullName>
    </recommendedName>
</protein>
<evidence type="ECO:0000256" key="4">
    <source>
        <dbReference type="ARBA" id="ARBA00023242"/>
    </source>
</evidence>
<evidence type="ECO:0000313" key="7">
    <source>
        <dbReference type="Proteomes" id="UP000184383"/>
    </source>
</evidence>
<evidence type="ECO:0000256" key="3">
    <source>
        <dbReference type="ARBA" id="ARBA00023163"/>
    </source>
</evidence>
<keyword evidence="1" id="KW-0805">Transcription regulation</keyword>
<name>A0A1L9R7D8_ASPWE</name>
<dbReference type="PANTHER" id="PTHR47657:SF3">
    <property type="entry name" value="ORSELLINIC ACID_F9775 BIOSYNTHESIS CLUSTER PROTEIN D-RELATED"/>
    <property type="match status" value="1"/>
</dbReference>
<evidence type="ECO:0000256" key="1">
    <source>
        <dbReference type="ARBA" id="ARBA00023015"/>
    </source>
</evidence>
<evidence type="ECO:0000256" key="2">
    <source>
        <dbReference type="ARBA" id="ARBA00023125"/>
    </source>
</evidence>
<organism evidence="6 7">
    <name type="scientific">Aspergillus wentii DTO 134E9</name>
    <dbReference type="NCBI Taxonomy" id="1073089"/>
    <lineage>
        <taxon>Eukaryota</taxon>
        <taxon>Fungi</taxon>
        <taxon>Dikarya</taxon>
        <taxon>Ascomycota</taxon>
        <taxon>Pezizomycotina</taxon>
        <taxon>Eurotiomycetes</taxon>
        <taxon>Eurotiomycetidae</taxon>
        <taxon>Eurotiales</taxon>
        <taxon>Aspergillaceae</taxon>
        <taxon>Aspergillus</taxon>
        <taxon>Aspergillus subgen. Cremei</taxon>
    </lineage>
</organism>
<dbReference type="GO" id="GO:0003677">
    <property type="term" value="F:DNA binding"/>
    <property type="evidence" value="ECO:0007669"/>
    <property type="project" value="UniProtKB-KW"/>
</dbReference>
<dbReference type="GO" id="GO:0000981">
    <property type="term" value="F:DNA-binding transcription factor activity, RNA polymerase II-specific"/>
    <property type="evidence" value="ECO:0007669"/>
    <property type="project" value="InterPro"/>
</dbReference>
<evidence type="ECO:0000259" key="5">
    <source>
        <dbReference type="PROSITE" id="PS50048"/>
    </source>
</evidence>
<dbReference type="GO" id="GO:0008270">
    <property type="term" value="F:zinc ion binding"/>
    <property type="evidence" value="ECO:0007669"/>
    <property type="project" value="InterPro"/>
</dbReference>
<reference evidence="7" key="1">
    <citation type="journal article" date="2017" name="Genome Biol.">
        <title>Comparative genomics reveals high biological diversity and specific adaptations in the industrially and medically important fungal genus Aspergillus.</title>
        <authorList>
            <person name="de Vries R.P."/>
            <person name="Riley R."/>
            <person name="Wiebenga A."/>
            <person name="Aguilar-Osorio G."/>
            <person name="Amillis S."/>
            <person name="Uchima C.A."/>
            <person name="Anderluh G."/>
            <person name="Asadollahi M."/>
            <person name="Askin M."/>
            <person name="Barry K."/>
            <person name="Battaglia E."/>
            <person name="Bayram O."/>
            <person name="Benocci T."/>
            <person name="Braus-Stromeyer S.A."/>
            <person name="Caldana C."/>
            <person name="Canovas D."/>
            <person name="Cerqueira G.C."/>
            <person name="Chen F."/>
            <person name="Chen W."/>
            <person name="Choi C."/>
            <person name="Clum A."/>
            <person name="Dos Santos R.A."/>
            <person name="Damasio A.R."/>
            <person name="Diallinas G."/>
            <person name="Emri T."/>
            <person name="Fekete E."/>
            <person name="Flipphi M."/>
            <person name="Freyberg S."/>
            <person name="Gallo A."/>
            <person name="Gournas C."/>
            <person name="Habgood R."/>
            <person name="Hainaut M."/>
            <person name="Harispe M.L."/>
            <person name="Henrissat B."/>
            <person name="Hilden K.S."/>
            <person name="Hope R."/>
            <person name="Hossain A."/>
            <person name="Karabika E."/>
            <person name="Karaffa L."/>
            <person name="Karanyi Z."/>
            <person name="Krasevec N."/>
            <person name="Kuo A."/>
            <person name="Kusch H."/>
            <person name="LaButti K."/>
            <person name="Lagendijk E.L."/>
            <person name="Lapidus A."/>
            <person name="Levasseur A."/>
            <person name="Lindquist E."/>
            <person name="Lipzen A."/>
            <person name="Logrieco A.F."/>
            <person name="MacCabe A."/>
            <person name="Maekelae M.R."/>
            <person name="Malavazi I."/>
            <person name="Melin P."/>
            <person name="Meyer V."/>
            <person name="Mielnichuk N."/>
            <person name="Miskei M."/>
            <person name="Molnar A.P."/>
            <person name="Mule G."/>
            <person name="Ngan C.Y."/>
            <person name="Orejas M."/>
            <person name="Orosz E."/>
            <person name="Ouedraogo J.P."/>
            <person name="Overkamp K.M."/>
            <person name="Park H.-S."/>
            <person name="Perrone G."/>
            <person name="Piumi F."/>
            <person name="Punt P.J."/>
            <person name="Ram A.F."/>
            <person name="Ramon A."/>
            <person name="Rauscher S."/>
            <person name="Record E."/>
            <person name="Riano-Pachon D.M."/>
            <person name="Robert V."/>
            <person name="Roehrig J."/>
            <person name="Ruller R."/>
            <person name="Salamov A."/>
            <person name="Salih N.S."/>
            <person name="Samson R.A."/>
            <person name="Sandor E."/>
            <person name="Sanguinetti M."/>
            <person name="Schuetze T."/>
            <person name="Sepcic K."/>
            <person name="Shelest E."/>
            <person name="Sherlock G."/>
            <person name="Sophianopoulou V."/>
            <person name="Squina F.M."/>
            <person name="Sun H."/>
            <person name="Susca A."/>
            <person name="Todd R.B."/>
            <person name="Tsang A."/>
            <person name="Unkles S.E."/>
            <person name="van de Wiele N."/>
            <person name="van Rossen-Uffink D."/>
            <person name="Oliveira J.V."/>
            <person name="Vesth T.C."/>
            <person name="Visser J."/>
            <person name="Yu J.-H."/>
            <person name="Zhou M."/>
            <person name="Andersen M.R."/>
            <person name="Archer D.B."/>
            <person name="Baker S.E."/>
            <person name="Benoit I."/>
            <person name="Brakhage A.A."/>
            <person name="Braus G.H."/>
            <person name="Fischer R."/>
            <person name="Frisvad J.C."/>
            <person name="Goldman G.H."/>
            <person name="Houbraken J."/>
            <person name="Oakley B."/>
            <person name="Pocsi I."/>
            <person name="Scazzocchio C."/>
            <person name="Seiboth B."/>
            <person name="vanKuyk P.A."/>
            <person name="Wortman J."/>
            <person name="Dyer P.S."/>
            <person name="Grigoriev I.V."/>
        </authorList>
    </citation>
    <scope>NUCLEOTIDE SEQUENCE [LARGE SCALE GENOMIC DNA]</scope>
    <source>
        <strain evidence="7">DTO 134E9</strain>
    </source>
</reference>
<keyword evidence="7" id="KW-1185">Reference proteome</keyword>
<accession>A0A1L9R7D8</accession>
<sequence>MNSYVQKQPRKSHRKSRFGCEDCKRRRQKCDEKKPSCTNCVRRSTECVYVSRKPGLLSAEGNSSAESNVSPDVHLEKSFTFISSSQQNFEPPKRGNSKTQLPLVEQASSGKPCSTVGVKPFEFTAIDMGLYHHFMSSPDLSASQPHLQIQLCRLGFSFHYVLRLLLAFSGFHLARNPGTTTLQQMMDPGVDFYAEAERHYETAVCEVAAAVPCLGKENGHALYAAALFIFLCSIAKGPRPGEYLAFRTHGQAGCLSLFLGVRSVLETCTGLLSLDISTVHSGDSEDVPHSDTSHGQLNSQLGRVESEYAKQLEQLRGVVAASYQPGHPAYPSYSQALHRLEETYHSLYSDDLPVKDADLWPCIFSWLYTLPDIIMDDLQRRQPTALVVFSYFTVLLKRVDSAWFIRDWPQHIMRGIYQSLDGYYGQFVEWPLRQVELSA</sequence>
<dbReference type="InterPro" id="IPR036864">
    <property type="entry name" value="Zn2-C6_fun-type_DNA-bd_sf"/>
</dbReference>
<dbReference type="RefSeq" id="XP_040684507.1">
    <property type="nucleotide sequence ID" value="XM_040838625.1"/>
</dbReference>
<dbReference type="Pfam" id="PF00172">
    <property type="entry name" value="Zn_clus"/>
    <property type="match status" value="1"/>
</dbReference>
<dbReference type="STRING" id="1073089.A0A1L9R7D8"/>
<gene>
    <name evidence="6" type="ORF">ASPWEDRAFT_62241</name>
</gene>
<dbReference type="InterPro" id="IPR052400">
    <property type="entry name" value="Zn2-C6_fungal_TF"/>
</dbReference>